<evidence type="ECO:0008006" key="4">
    <source>
        <dbReference type="Google" id="ProtNLM"/>
    </source>
</evidence>
<feature type="transmembrane region" description="Helical" evidence="2">
    <location>
        <begin position="113"/>
        <end position="130"/>
    </location>
</feature>
<feature type="compositionally biased region" description="Basic and acidic residues" evidence="1">
    <location>
        <begin position="74"/>
        <end position="84"/>
    </location>
</feature>
<name>A0AAU7KM91_9GAMM</name>
<evidence type="ECO:0000313" key="3">
    <source>
        <dbReference type="EMBL" id="XBO72815.1"/>
    </source>
</evidence>
<accession>A0AAU7KM91</accession>
<organism evidence="3">
    <name type="scientific">Halomonas sp. RT37</name>
    <dbReference type="NCBI Taxonomy" id="2950872"/>
    <lineage>
        <taxon>Bacteria</taxon>
        <taxon>Pseudomonadati</taxon>
        <taxon>Pseudomonadota</taxon>
        <taxon>Gammaproteobacteria</taxon>
        <taxon>Oceanospirillales</taxon>
        <taxon>Halomonadaceae</taxon>
        <taxon>Halomonas</taxon>
    </lineage>
</organism>
<keyword evidence="2" id="KW-0812">Transmembrane</keyword>
<evidence type="ECO:0000256" key="2">
    <source>
        <dbReference type="SAM" id="Phobius"/>
    </source>
</evidence>
<keyword evidence="2" id="KW-0472">Membrane</keyword>
<dbReference type="RefSeq" id="WP_348828015.1">
    <property type="nucleotide sequence ID" value="NZ_CP098827.1"/>
</dbReference>
<protein>
    <recommendedName>
        <fullName evidence="4">DUF1206 domain-containing protein</fullName>
    </recommendedName>
</protein>
<dbReference type="AlphaFoldDB" id="A0AAU7KM91"/>
<reference evidence="3" key="1">
    <citation type="submission" date="2022-06" db="EMBL/GenBank/DDBJ databases">
        <title>A novel DMS-producing enzyme.</title>
        <authorList>
            <person name="Zhang Y."/>
        </authorList>
    </citation>
    <scope>NUCLEOTIDE SEQUENCE</scope>
    <source>
        <strain evidence="3">RT37</strain>
    </source>
</reference>
<sequence length="183" mass="19664">MAYLLVMGSVLLSIGVCLGWACWSLGRWTLGRLLPGGRQSSGTATQKAKPGPRARSRSDAPTKASSKAANKAPAKSEPRQEPRASRGKAAPAKAVKNKEPTPPWALTRGLSRFGSALPLGLLMALIYGVVRLAEKGMAARAESTPEGYHQLVSVLGVTAVALLALALVSWFCRWRLDRYERRQ</sequence>
<proteinExistence type="predicted"/>
<feature type="region of interest" description="Disordered" evidence="1">
    <location>
        <begin position="36"/>
        <end position="103"/>
    </location>
</feature>
<feature type="compositionally biased region" description="Low complexity" evidence="1">
    <location>
        <begin position="61"/>
        <end position="73"/>
    </location>
</feature>
<feature type="transmembrane region" description="Helical" evidence="2">
    <location>
        <begin position="6"/>
        <end position="26"/>
    </location>
</feature>
<evidence type="ECO:0000256" key="1">
    <source>
        <dbReference type="SAM" id="MobiDB-lite"/>
    </source>
</evidence>
<gene>
    <name evidence="3" type="ORF">NFG58_08995</name>
</gene>
<keyword evidence="2" id="KW-1133">Transmembrane helix</keyword>
<dbReference type="EMBL" id="CP098827">
    <property type="protein sequence ID" value="XBO72815.1"/>
    <property type="molecule type" value="Genomic_DNA"/>
</dbReference>
<feature type="transmembrane region" description="Helical" evidence="2">
    <location>
        <begin position="150"/>
        <end position="172"/>
    </location>
</feature>